<dbReference type="PATRIC" id="fig|1300343.5.peg.323"/>
<dbReference type="AlphaFoldDB" id="A0A0A2H1Z0"/>
<dbReference type="InterPro" id="IPR019052">
    <property type="entry name" value="DUF2383"/>
</dbReference>
<keyword evidence="3" id="KW-1185">Reference proteome</keyword>
<evidence type="ECO:0000313" key="2">
    <source>
        <dbReference type="EMBL" id="KGO06665.1"/>
    </source>
</evidence>
<sequence>MSYTEEVGNKLNNLLTKSYDAEAGYKKAAEKVSNTGLKNFFNNRAQDRYNFGHEIKEEVRSFGQEVDKGTSFTADAHRAWMDVKAAFTTDNDEAVLEEAIRGEKASVETYNEVLAETSLPNSTRTILEKQRNSIQNALNEVKTLEEWA</sequence>
<dbReference type="EMBL" id="JSAQ01000001">
    <property type="protein sequence ID" value="KGO06665.1"/>
    <property type="molecule type" value="Genomic_DNA"/>
</dbReference>
<dbReference type="InterPro" id="IPR009078">
    <property type="entry name" value="Ferritin-like_SF"/>
</dbReference>
<feature type="domain" description="DUF2383" evidence="1">
    <location>
        <begin position="7"/>
        <end position="115"/>
    </location>
</feature>
<gene>
    <name evidence="2" type="ORF">NV36_07275</name>
</gene>
<dbReference type="Gene3D" id="1.20.1260.10">
    <property type="match status" value="1"/>
</dbReference>
<name>A0A0A2H1Z0_9FLAO</name>
<comment type="caution">
    <text evidence="2">The sequence shown here is derived from an EMBL/GenBank/DDBJ whole genome shotgun (WGS) entry which is preliminary data.</text>
</comment>
<dbReference type="InterPro" id="IPR011971">
    <property type="entry name" value="CHP02284"/>
</dbReference>
<dbReference type="OrthoDB" id="282393at2"/>
<evidence type="ECO:0000259" key="1">
    <source>
        <dbReference type="Pfam" id="PF09537"/>
    </source>
</evidence>
<accession>A0A0A2H1Z0</accession>
<dbReference type="Proteomes" id="UP000030140">
    <property type="component" value="Unassembled WGS sequence"/>
</dbReference>
<reference evidence="2 3" key="1">
    <citation type="submission" date="2014-10" db="EMBL/GenBank/DDBJ databases">
        <title>Draft genome sequence of the proteorhodopsin-containing marine bacterium Dokdonia donghaensis.</title>
        <authorList>
            <person name="Gomez-Consarnau L."/>
            <person name="Gonzalez J.M."/>
            <person name="Riedel T."/>
            <person name="Jaenicke S."/>
            <person name="Wagner-Doebler I."/>
            <person name="Fuhrman J.A."/>
        </authorList>
    </citation>
    <scope>NUCLEOTIDE SEQUENCE [LARGE SCALE GENOMIC DNA]</scope>
    <source>
        <strain evidence="2 3">DSW-1</strain>
    </source>
</reference>
<evidence type="ECO:0000313" key="3">
    <source>
        <dbReference type="Proteomes" id="UP000030140"/>
    </source>
</evidence>
<dbReference type="RefSeq" id="WP_035325805.1">
    <property type="nucleotide sequence ID" value="NZ_CP015125.1"/>
</dbReference>
<dbReference type="KEGG" id="ddo:I597_0321"/>
<dbReference type="Pfam" id="PF09537">
    <property type="entry name" value="DUF2383"/>
    <property type="match status" value="1"/>
</dbReference>
<protein>
    <recommendedName>
        <fullName evidence="1">DUF2383 domain-containing protein</fullName>
    </recommendedName>
</protein>
<dbReference type="InterPro" id="IPR016920">
    <property type="entry name" value="UCP029477"/>
</dbReference>
<dbReference type="SUPFAM" id="SSF47240">
    <property type="entry name" value="Ferritin-like"/>
    <property type="match status" value="1"/>
</dbReference>
<dbReference type="PIRSF" id="PIRSF029477">
    <property type="entry name" value="UCP029477"/>
    <property type="match status" value="1"/>
</dbReference>
<dbReference type="InterPro" id="IPR012347">
    <property type="entry name" value="Ferritin-like"/>
</dbReference>
<dbReference type="NCBIfam" id="TIGR02284">
    <property type="entry name" value="PA2169 family four-helix-bundle protein"/>
    <property type="match status" value="1"/>
</dbReference>
<organism evidence="2 3">
    <name type="scientific">Dokdonia donghaensis DSW-1</name>
    <dbReference type="NCBI Taxonomy" id="1300343"/>
    <lineage>
        <taxon>Bacteria</taxon>
        <taxon>Pseudomonadati</taxon>
        <taxon>Bacteroidota</taxon>
        <taxon>Flavobacteriia</taxon>
        <taxon>Flavobacteriales</taxon>
        <taxon>Flavobacteriaceae</taxon>
        <taxon>Dokdonia</taxon>
    </lineage>
</organism>
<proteinExistence type="predicted"/>